<dbReference type="RefSeq" id="WP_075517979.1">
    <property type="nucleotide sequence ID" value="NZ_FPLD01000025.1"/>
</dbReference>
<dbReference type="Proteomes" id="UP000183794">
    <property type="component" value="Unassembled WGS sequence"/>
</dbReference>
<dbReference type="CDD" id="cd17748">
    <property type="entry name" value="BRCT_DNA_ligase_like"/>
    <property type="match status" value="1"/>
</dbReference>
<dbReference type="GO" id="GO:0016874">
    <property type="term" value="F:ligase activity"/>
    <property type="evidence" value="ECO:0007669"/>
    <property type="project" value="UniProtKB-KW"/>
</dbReference>
<sequence length="189" mass="21317">MTVFELLGIKSGDAIKVDDPWSDSGPRYVVPLSISKNGISIRTIDTRYGDIRYVKSNWHLFTSDDDVLQLKDLPYIKQKLSEWDELKLKETEAQERAKTILKQEDIDREYSTLDEILTTINMADMRVALTGTLPIPRADAKSILESHGAIVMGSVGKQTSFLFMGNTGRHEITSKMKKAHDFGVKIITL</sequence>
<evidence type="ECO:0000313" key="3">
    <source>
        <dbReference type="Proteomes" id="UP000183794"/>
    </source>
</evidence>
<dbReference type="Pfam" id="PF00533">
    <property type="entry name" value="BRCT"/>
    <property type="match status" value="1"/>
</dbReference>
<feature type="domain" description="BRCT" evidence="1">
    <location>
        <begin position="123"/>
        <end position="188"/>
    </location>
</feature>
<name>A0A1L0DHG9_9GAMM</name>
<dbReference type="Gene3D" id="3.40.50.10190">
    <property type="entry name" value="BRCT domain"/>
    <property type="match status" value="1"/>
</dbReference>
<dbReference type="InterPro" id="IPR036420">
    <property type="entry name" value="BRCT_dom_sf"/>
</dbReference>
<dbReference type="SUPFAM" id="SSF52113">
    <property type="entry name" value="BRCT domain"/>
    <property type="match status" value="1"/>
</dbReference>
<keyword evidence="2" id="KW-0436">Ligase</keyword>
<proteinExistence type="predicted"/>
<protein>
    <submittedName>
        <fullName evidence="2">DNA ligase</fullName>
    </submittedName>
</protein>
<dbReference type="OrthoDB" id="5918681at2"/>
<dbReference type="AlphaFoldDB" id="A0A1L0DHG9"/>
<organism evidence="2 3">
    <name type="scientific">Moritella viscosa</name>
    <dbReference type="NCBI Taxonomy" id="80854"/>
    <lineage>
        <taxon>Bacteria</taxon>
        <taxon>Pseudomonadati</taxon>
        <taxon>Pseudomonadota</taxon>
        <taxon>Gammaproteobacteria</taxon>
        <taxon>Alteromonadales</taxon>
        <taxon>Moritellaceae</taxon>
        <taxon>Moritella</taxon>
    </lineage>
</organism>
<dbReference type="InterPro" id="IPR001357">
    <property type="entry name" value="BRCT_dom"/>
</dbReference>
<gene>
    <name evidence="2" type="ORF">NVI5450_0768</name>
</gene>
<accession>A0A1L0DHG9</accession>
<dbReference type="EMBL" id="FPLD01000025">
    <property type="protein sequence ID" value="SGY87523.1"/>
    <property type="molecule type" value="Genomic_DNA"/>
</dbReference>
<evidence type="ECO:0000259" key="1">
    <source>
        <dbReference type="Pfam" id="PF00533"/>
    </source>
</evidence>
<evidence type="ECO:0000313" key="2">
    <source>
        <dbReference type="EMBL" id="SGY87523.1"/>
    </source>
</evidence>
<reference evidence="2 3" key="1">
    <citation type="submission" date="2016-11" db="EMBL/GenBank/DDBJ databases">
        <authorList>
            <person name="Jaros S."/>
            <person name="Januszkiewicz K."/>
            <person name="Wedrychowicz H."/>
        </authorList>
    </citation>
    <scope>NUCLEOTIDE SEQUENCE [LARGE SCALE GENOMIC DNA]</scope>
    <source>
        <strain evidence="2">NVI 5450</strain>
    </source>
</reference>